<evidence type="ECO:0000259" key="5">
    <source>
        <dbReference type="Pfam" id="PF10091"/>
    </source>
</evidence>
<dbReference type="Gene3D" id="2.70.98.40">
    <property type="entry name" value="Glycoside hydrolase, family 65, N-terminal domain"/>
    <property type="match status" value="2"/>
</dbReference>
<dbReference type="CDD" id="cd11756">
    <property type="entry name" value="GH94N_ChvB_NdvB_1_like"/>
    <property type="match status" value="1"/>
</dbReference>
<dbReference type="PANTHER" id="PTHR37469:SF2">
    <property type="entry name" value="CELLOBIONIC ACID PHOSPHORYLASE"/>
    <property type="match status" value="1"/>
</dbReference>
<dbReference type="Pfam" id="PF10091">
    <property type="entry name" value="Glycoamylase"/>
    <property type="match status" value="1"/>
</dbReference>
<dbReference type="GO" id="GO:0030246">
    <property type="term" value="F:carbohydrate binding"/>
    <property type="evidence" value="ECO:0007669"/>
    <property type="project" value="InterPro"/>
</dbReference>
<evidence type="ECO:0000256" key="2">
    <source>
        <dbReference type="ARBA" id="ARBA00022679"/>
    </source>
</evidence>
<dbReference type="InterPro" id="IPR021478">
    <property type="entry name" value="DUF3131"/>
</dbReference>
<dbReference type="InterPro" id="IPR010383">
    <property type="entry name" value="Glyco_hydrolase_94_b-supersand"/>
</dbReference>
<dbReference type="InterPro" id="IPR019282">
    <property type="entry name" value="Glycoamylase-like_cons_dom"/>
</dbReference>
<feature type="domain" description="DUF3131" evidence="6">
    <location>
        <begin position="995"/>
        <end position="1090"/>
    </location>
</feature>
<dbReference type="Pfam" id="PF17167">
    <property type="entry name" value="Glyco_hydro_94"/>
    <property type="match status" value="1"/>
</dbReference>
<evidence type="ECO:0000256" key="3">
    <source>
        <dbReference type="SAM" id="Phobius"/>
    </source>
</evidence>
<dbReference type="InterPro" id="IPR052047">
    <property type="entry name" value="GH94_Enzymes"/>
</dbReference>
<dbReference type="InterPro" id="IPR037820">
    <property type="entry name" value="GH94N_NdvB"/>
</dbReference>
<dbReference type="CDD" id="cd11753">
    <property type="entry name" value="GH94N_ChvB_NdvB_2_like"/>
    <property type="match status" value="1"/>
</dbReference>
<keyword evidence="2 8" id="KW-0808">Transferase</keyword>
<dbReference type="InterPro" id="IPR011013">
    <property type="entry name" value="Gal_mutarotase_sf_dom"/>
</dbReference>
<dbReference type="InterPro" id="IPR012341">
    <property type="entry name" value="6hp_glycosidase-like_sf"/>
</dbReference>
<organism evidence="8 9">
    <name type="scientific">Gemmobacter aquaticus</name>
    <dbReference type="NCBI Taxonomy" id="490185"/>
    <lineage>
        <taxon>Bacteria</taxon>
        <taxon>Pseudomonadati</taxon>
        <taxon>Pseudomonadota</taxon>
        <taxon>Alphaproteobacteria</taxon>
        <taxon>Rhodobacterales</taxon>
        <taxon>Paracoccaceae</taxon>
        <taxon>Gemmobacter</taxon>
    </lineage>
</organism>
<feature type="domain" description="Glycosyl hydrolase 94 catalytic" evidence="7">
    <location>
        <begin position="2296"/>
        <end position="2720"/>
    </location>
</feature>
<comment type="caution">
    <text evidence="8">The sequence shown here is derived from an EMBL/GenBank/DDBJ whole genome shotgun (WGS) entry which is preliminary data.</text>
</comment>
<dbReference type="Gene3D" id="2.60.420.10">
    <property type="entry name" value="Maltose phosphorylase, domain 3"/>
    <property type="match status" value="1"/>
</dbReference>
<sequence length="2801" mass="304580">MTFVPGVWQDSAPIRSDLFGTERLEHHAQSLASAQPISTGKPVRVQPLRHRVNENADILLQAYRTCAQALQAGQVISPAAEWLLDNFHLVEQQLRQIRDDLPPGYYRQLPKLSEGPFAGYPRVFGLTWAYVAHTDSLMSGPVLARFVKAYQEVQPLQIGELWAVAITLRIVLVENMRRLAVQIVEGHELRQQADTIVDAVLAATQIPGQTALSVMQQVVGPYELAPLPDIVASQIAKRLRGVDPLHTPLLGWLEDRLARQDASLDDVIANTQARLGASNVTMRNIVTSMRLASEMDWADFFEEVSLVDARLRNNPTYPAMDFATRNRYRTEIEVLAQHSPRTEAEVVEAALSKADSREAEHERDPGYWLIGDGRRQFEASIDYRPPARVAVFRMAARLGLPGYLTAIAAVAGTILILALAVMASQGAGAYTLLALGVVGAGLAVDLGMAIVNTLITRSVPPKPLSALELAKLIPPHLRTLVAVPVLLRDSDDIAVMIERLEVHHLSSAGGAVHYALLSDAPDAATEIDLGDAGLVDAAADAIARLNARYPCEDGDRFYFLHRRRLWNPAEGAWMGWERKRGKLAELNRLLRGARDTSYAVVSGRLPADIRYVITLDADTRLLRGTVAQMVGKIAHPLNRARFDASLQRVTGGYGILQPRVSPSLPTGQDGSLYQGLFSSPGGIEPYAAAASDIYQDLFGEGTFTGKGIYDVDAFEASLKGRVPENTLLSHDLFEGTFARAALASDIEVVEDYPARYDVDIRRQHRWARGDWQLLPWLCGHRRHERGGVPAIGRWKMLDNLRRSLLAPLAILSLVVGWMLPLPLAAMWTALTVAMLSLPRFLSLPFDIFPARAGVTMRSHFAAVWSDTLTALGQTAVSLVLLADTAATKIDAILRTAWRLVVSRRHLLEWLTAAQAGSSSRPGLLVQYQSMLPGLSLGLGACGLAWAINPAVWPLPLIFGLLWSAAPALARAISLPRAQKLSAALSAAKAQELRLIARRTWRYFETFVTPEENFLPPDNFQETPRPTIASRTSPTNIGLYLLSTVSAHDMGWIGKRAALQRMQNTLQTIQRMPRFRGHLYNWHDTRDLRVLDPAYVSSVDSGNLAGHLIAVAQACRAWAADPIRDGQAVGQAMADCALLARRSLGSNAEDLALIRALDAIVDAAAGRATPPGLLMGLMDSALALTGDTRSEAKFWIAAMQTALADHIADQADPAETALLAEVENLCRSLAMEMDFQFLLEPDKKLLSIGFSVATNRLDANCYDLLASEARLASLFAIAKGDVETRHWFRLGRPATPIGSGSALISWSGSMFEYLMPSLVMRAPVGSVLEQTTRLVVARQRAYAAALGIPWGISESSYNARDLEMTYQYSNFGVPGLGLKRGLSENRVIAPYATGLAAMIDPVAASNNFAELTNLGALGRYGFYEAVDFTPSRLPANEPRAIVRSFMAHHQGMTITAIANALQNGRLCDHFHAEPMIQGVELLLQERIPRDVASAPPRATEVLVAPVEHHEAPAVRTFENPASEAPTAHLLSNGNYGVMLTPRGEGFSRWRDMAITRWRAEATQPALGSFLFLRDTASGEVWSAGIEPTRVGADRHRAVFCEHHAAFTQHMPRLTTTTEVVVSAEDDAEARRVTLTNSGRRAREIDVTSYAELALAPAAADLAHPAFSKMFVVTDYLPELGVIIATRRRRSPHDPEVWAAHIAVVEGEETAPIQIETDRARFIGRGRSIASAAMTDQPLSGTIGTVLDPVFSIRRRVVVPAGGTTRVTFWTMVADTPDALLDLVDRHRDPTAFARAATLAWTQAQVQLRHVGITHADAAVYQALGGMVMRNDGRMRASPAQIIAGAAPQSALWALGISGDLPIVLVQIDDAEDIAVLHQAIAAHVYWEMRQHAVDLVVLNDRTSSYVQDLQIAIESAVRAARSRPRATGIHAPAKGSIHVLRADLLGANARAQLLSVARVLLVASRGDIGDQMARLARPPVTEPRRLPTPSKASPARDLPQLEFFNGTGGFDRDGREYVTILQGRQTTPAPWINVIANPRFGFQVSSEGCGHVWSENSRENQLTPWSNDPVMDPTGEAIYLHDLDTGQIWTATAQPIRGTGVFVARHGFGYSRFQHDAHGIAADMVQFVPLDETVKVSRLSLRNIGATNRSLSVTAFAEWVLGTARGVTAPYIVTRTDPATGAILAQNTFSTAFPDRIAFADFGPGCTSLTADRLEFIGLGGSLASPAGLRDAPLSGKTGPALDPCAALQRRVTLRAGETVSLTFLIGQADSDANASALVQRMRALDTEALLGAVSDHWSLQLGAVQVRTPDRAMDILLNGWLMYQTLACRIWARAGFYQASGAYGFRDQLQDGMALTFASPAMTRAHLLRAAARQFPEGDVQHWWLPHSGQGVRTHISDDRVWLGYGVGSYVAVSGDASILDEAVPFLQGPTVPPGAHDDFFQPQTSVETATLFEHCARGLDLAIAKTGENGMPLIGTGDWNDGMNRVGEGGKGTSLWLGWLLISTIELMSPLSDTRDPVRAARWRDHAKSVLKAIETHGWDGAWYRRGTYDDGTPLGSVTSDECRIDSIAQSWAVLSGAADPDRARTAMASMTRHLIQPDPGLALLFWPPFDRTPLDPGYIKGYPPGLRENGGQYSHAAMWAILAHAKSGDGDSAHQLFAMLNPINHSLTPEDAERYKVEPYVVAADVYSAPPHAGRGGWTWYTGSAGWMYRAGIEGIIGLTRRGNILCLNPCLPASWPELTLTITLGAASYTVSILNPDLTGRGIRSAILNGMTMDVSHGILSFPVLDGTHHLTVTLGSP</sequence>
<keyword evidence="1" id="KW-0328">Glycosyltransferase</keyword>
<dbReference type="OrthoDB" id="9769991at2"/>
<evidence type="ECO:0000313" key="8">
    <source>
        <dbReference type="EMBL" id="GGO23241.1"/>
    </source>
</evidence>
<dbReference type="InterPro" id="IPR037824">
    <property type="entry name" value="GH94N_2_NdvB"/>
</dbReference>
<dbReference type="InterPro" id="IPR033432">
    <property type="entry name" value="GH94_catalytic"/>
</dbReference>
<feature type="transmembrane region" description="Helical" evidence="3">
    <location>
        <begin position="429"/>
        <end position="455"/>
    </location>
</feature>
<protein>
    <submittedName>
        <fullName evidence="8">Glycosyl transferase</fullName>
    </submittedName>
</protein>
<dbReference type="Pfam" id="PF11329">
    <property type="entry name" value="DUF3131"/>
    <property type="match status" value="1"/>
</dbReference>
<keyword evidence="3" id="KW-0812">Transmembrane</keyword>
<feature type="domain" description="Glycosyl hydrolase 94 supersandwich" evidence="4">
    <location>
        <begin position="2014"/>
        <end position="2282"/>
    </location>
</feature>
<dbReference type="RefSeq" id="WP_146286135.1">
    <property type="nucleotide sequence ID" value="NZ_BMLP01000001.1"/>
</dbReference>
<keyword evidence="3" id="KW-1133">Transmembrane helix</keyword>
<dbReference type="PANTHER" id="PTHR37469">
    <property type="entry name" value="CELLOBIONIC ACID PHOSPHORYLASE-RELATED"/>
    <property type="match status" value="1"/>
</dbReference>
<evidence type="ECO:0000256" key="1">
    <source>
        <dbReference type="ARBA" id="ARBA00022676"/>
    </source>
</evidence>
<dbReference type="Pfam" id="PF06165">
    <property type="entry name" value="GH94_b-supersand"/>
    <property type="match status" value="2"/>
</dbReference>
<keyword evidence="3" id="KW-0472">Membrane</keyword>
<evidence type="ECO:0000313" key="9">
    <source>
        <dbReference type="Proteomes" id="UP000598196"/>
    </source>
</evidence>
<gene>
    <name evidence="8" type="ORF">GCM10010991_00380</name>
</gene>
<dbReference type="GO" id="GO:0005975">
    <property type="term" value="P:carbohydrate metabolic process"/>
    <property type="evidence" value="ECO:0007669"/>
    <property type="project" value="InterPro"/>
</dbReference>
<evidence type="ECO:0000259" key="6">
    <source>
        <dbReference type="Pfam" id="PF11329"/>
    </source>
</evidence>
<feature type="transmembrane region" description="Helical" evidence="3">
    <location>
        <begin position="403"/>
        <end position="423"/>
    </location>
</feature>
<dbReference type="EMBL" id="BMLP01000001">
    <property type="protein sequence ID" value="GGO23241.1"/>
    <property type="molecule type" value="Genomic_DNA"/>
</dbReference>
<dbReference type="SUPFAM" id="SSF48208">
    <property type="entry name" value="Six-hairpin glycosidases"/>
    <property type="match status" value="1"/>
</dbReference>
<evidence type="ECO:0000259" key="7">
    <source>
        <dbReference type="Pfam" id="PF17167"/>
    </source>
</evidence>
<dbReference type="InterPro" id="IPR008928">
    <property type="entry name" value="6-hairpin_glycosidase_sf"/>
</dbReference>
<dbReference type="SUPFAM" id="SSF74650">
    <property type="entry name" value="Galactose mutarotase-like"/>
    <property type="match status" value="2"/>
</dbReference>
<dbReference type="Gene3D" id="1.50.10.10">
    <property type="match status" value="1"/>
</dbReference>
<reference evidence="8 9" key="1">
    <citation type="journal article" date="2014" name="Int. J. Syst. Evol. Microbiol.">
        <title>Complete genome sequence of Corynebacterium casei LMG S-19264T (=DSM 44701T), isolated from a smear-ripened cheese.</title>
        <authorList>
            <consortium name="US DOE Joint Genome Institute (JGI-PGF)"/>
            <person name="Walter F."/>
            <person name="Albersmeier A."/>
            <person name="Kalinowski J."/>
            <person name="Ruckert C."/>
        </authorList>
    </citation>
    <scope>NUCLEOTIDE SEQUENCE [LARGE SCALE GENOMIC DNA]</scope>
    <source>
        <strain evidence="8 9">CGMCC 1.7029</strain>
    </source>
</reference>
<keyword evidence="9" id="KW-1185">Reference proteome</keyword>
<feature type="domain" description="Glycoamylase-like" evidence="5">
    <location>
        <begin position="1263"/>
        <end position="1471"/>
    </location>
</feature>
<name>A0A917YFK0_9RHOB</name>
<dbReference type="Proteomes" id="UP000598196">
    <property type="component" value="Unassembled WGS sequence"/>
</dbReference>
<dbReference type="InterPro" id="IPR037018">
    <property type="entry name" value="GH65_N"/>
</dbReference>
<accession>A0A917YFK0</accession>
<dbReference type="GO" id="GO:0016757">
    <property type="term" value="F:glycosyltransferase activity"/>
    <property type="evidence" value="ECO:0007669"/>
    <property type="project" value="UniProtKB-KW"/>
</dbReference>
<feature type="domain" description="Glycosyl hydrolase 94 supersandwich" evidence="4">
    <location>
        <begin position="1512"/>
        <end position="1788"/>
    </location>
</feature>
<dbReference type="SMART" id="SM01068">
    <property type="entry name" value="CBM_X"/>
    <property type="match status" value="2"/>
</dbReference>
<proteinExistence type="predicted"/>
<evidence type="ECO:0000259" key="4">
    <source>
        <dbReference type="Pfam" id="PF06165"/>
    </source>
</evidence>
<dbReference type="Gene3D" id="1.50.10.140">
    <property type="match status" value="1"/>
</dbReference>